<accession>A0A1H3ZRU4</accession>
<sequence length="52" mass="5623">MALLLLVNPLDEGQQDLPRKLTSPAENPIIAGLSTMSFIPFPAITFSCYASE</sequence>
<keyword evidence="2" id="KW-1185">Reference proteome</keyword>
<gene>
    <name evidence="1" type="ORF">SAMN05660420_01650</name>
</gene>
<evidence type="ECO:0000313" key="1">
    <source>
        <dbReference type="EMBL" id="SEA26440.1"/>
    </source>
</evidence>
<dbReference type="EMBL" id="FNQN01000004">
    <property type="protein sequence ID" value="SEA26440.1"/>
    <property type="molecule type" value="Genomic_DNA"/>
</dbReference>
<dbReference type="AlphaFoldDB" id="A0A1H3ZRU4"/>
<organism evidence="1 2">
    <name type="scientific">Desulfuromusa kysingii</name>
    <dbReference type="NCBI Taxonomy" id="37625"/>
    <lineage>
        <taxon>Bacteria</taxon>
        <taxon>Pseudomonadati</taxon>
        <taxon>Thermodesulfobacteriota</taxon>
        <taxon>Desulfuromonadia</taxon>
        <taxon>Desulfuromonadales</taxon>
        <taxon>Geopsychrobacteraceae</taxon>
        <taxon>Desulfuromusa</taxon>
    </lineage>
</organism>
<dbReference type="STRING" id="37625.SAMN05660420_01650"/>
<name>A0A1H3ZRU4_9BACT</name>
<protein>
    <submittedName>
        <fullName evidence="1">Uncharacterized protein</fullName>
    </submittedName>
</protein>
<proteinExistence type="predicted"/>
<evidence type="ECO:0000313" key="2">
    <source>
        <dbReference type="Proteomes" id="UP000199409"/>
    </source>
</evidence>
<dbReference type="Proteomes" id="UP000199409">
    <property type="component" value="Unassembled WGS sequence"/>
</dbReference>
<reference evidence="1 2" key="1">
    <citation type="submission" date="2016-10" db="EMBL/GenBank/DDBJ databases">
        <authorList>
            <person name="de Groot N.N."/>
        </authorList>
    </citation>
    <scope>NUCLEOTIDE SEQUENCE [LARGE SCALE GENOMIC DNA]</scope>
    <source>
        <strain evidence="1 2">DSM 7343</strain>
    </source>
</reference>